<evidence type="ECO:0000259" key="5">
    <source>
        <dbReference type="PROSITE" id="PS50977"/>
    </source>
</evidence>
<reference evidence="6 7" key="1">
    <citation type="submission" date="2018-06" db="EMBL/GenBank/DDBJ databases">
        <title>Sphaerisporangium craniellae sp. nov., isolated from a marine sponge in the South China Sea.</title>
        <authorList>
            <person name="Li L."/>
        </authorList>
    </citation>
    <scope>NUCLEOTIDE SEQUENCE [LARGE SCALE GENOMIC DNA]</scope>
    <source>
        <strain evidence="6 7">LHW63015</strain>
    </source>
</reference>
<dbReference type="PANTHER" id="PTHR30055">
    <property type="entry name" value="HTH-TYPE TRANSCRIPTIONAL REGULATOR RUTR"/>
    <property type="match status" value="1"/>
</dbReference>
<dbReference type="SUPFAM" id="SSF48498">
    <property type="entry name" value="Tetracyclin repressor-like, C-terminal domain"/>
    <property type="match status" value="1"/>
</dbReference>
<dbReference type="EMBL" id="QMEY01000011">
    <property type="protein sequence ID" value="RBQ17607.1"/>
    <property type="molecule type" value="Genomic_DNA"/>
</dbReference>
<evidence type="ECO:0000256" key="4">
    <source>
        <dbReference type="PROSITE-ProRule" id="PRU00335"/>
    </source>
</evidence>
<evidence type="ECO:0000313" key="6">
    <source>
        <dbReference type="EMBL" id="RBQ17607.1"/>
    </source>
</evidence>
<feature type="DNA-binding region" description="H-T-H motif" evidence="4">
    <location>
        <begin position="39"/>
        <end position="58"/>
    </location>
</feature>
<dbReference type="PROSITE" id="PS50977">
    <property type="entry name" value="HTH_TETR_2"/>
    <property type="match status" value="1"/>
</dbReference>
<dbReference type="InterPro" id="IPR050109">
    <property type="entry name" value="HTH-type_TetR-like_transc_reg"/>
</dbReference>
<dbReference type="PRINTS" id="PR00455">
    <property type="entry name" value="HTHTETR"/>
</dbReference>
<dbReference type="InterPro" id="IPR023772">
    <property type="entry name" value="DNA-bd_HTH_TetR-type_CS"/>
</dbReference>
<dbReference type="Gene3D" id="1.10.10.60">
    <property type="entry name" value="Homeodomain-like"/>
    <property type="match status" value="1"/>
</dbReference>
<dbReference type="AlphaFoldDB" id="A0A366LV15"/>
<sequence length="208" mass="22726">MSARAAGGDKQSFIEQARRAQIVASAIKVIAEAGYGGASLSLIAEHAGISKGVISYHFTSKSELMEEVVRRILKEVVEFVVDSVKDEASATAVLRGQILAVAGHMRERPAEIMALHEISSNMRAPDGSLRYGIEAAEEILRLLEGIYEMGHHTGEFREFDRRVMAVTHNAAVIDMFAYWATHPGHDLDAHAAELADIFVRATRKESPA</sequence>
<dbReference type="OrthoDB" id="9806334at2"/>
<keyword evidence="2 4" id="KW-0238">DNA-binding</keyword>
<feature type="domain" description="HTH tetR-type" evidence="5">
    <location>
        <begin position="16"/>
        <end position="76"/>
    </location>
</feature>
<dbReference type="SUPFAM" id="SSF46689">
    <property type="entry name" value="Homeodomain-like"/>
    <property type="match status" value="1"/>
</dbReference>
<dbReference type="Pfam" id="PF00440">
    <property type="entry name" value="TetR_N"/>
    <property type="match status" value="1"/>
</dbReference>
<dbReference type="RefSeq" id="WP_113983173.1">
    <property type="nucleotide sequence ID" value="NZ_QMEY01000011.1"/>
</dbReference>
<dbReference type="Gene3D" id="1.10.357.10">
    <property type="entry name" value="Tetracycline Repressor, domain 2"/>
    <property type="match status" value="1"/>
</dbReference>
<keyword evidence="1" id="KW-0805">Transcription regulation</keyword>
<dbReference type="InterPro" id="IPR001647">
    <property type="entry name" value="HTH_TetR"/>
</dbReference>
<proteinExistence type="predicted"/>
<dbReference type="GO" id="GO:0003700">
    <property type="term" value="F:DNA-binding transcription factor activity"/>
    <property type="evidence" value="ECO:0007669"/>
    <property type="project" value="TreeGrafter"/>
</dbReference>
<dbReference type="PANTHER" id="PTHR30055:SF234">
    <property type="entry name" value="HTH-TYPE TRANSCRIPTIONAL REGULATOR BETI"/>
    <property type="match status" value="1"/>
</dbReference>
<name>A0A366LV15_9ACTN</name>
<evidence type="ECO:0000256" key="3">
    <source>
        <dbReference type="ARBA" id="ARBA00023163"/>
    </source>
</evidence>
<dbReference type="InterPro" id="IPR036271">
    <property type="entry name" value="Tet_transcr_reg_TetR-rel_C_sf"/>
</dbReference>
<evidence type="ECO:0000313" key="7">
    <source>
        <dbReference type="Proteomes" id="UP000253303"/>
    </source>
</evidence>
<keyword evidence="3" id="KW-0804">Transcription</keyword>
<protein>
    <submittedName>
        <fullName evidence="6">TetR/AcrR family transcriptional regulator</fullName>
    </submittedName>
</protein>
<organism evidence="6 7">
    <name type="scientific">Spongiactinospora rosea</name>
    <dbReference type="NCBI Taxonomy" id="2248750"/>
    <lineage>
        <taxon>Bacteria</taxon>
        <taxon>Bacillati</taxon>
        <taxon>Actinomycetota</taxon>
        <taxon>Actinomycetes</taxon>
        <taxon>Streptosporangiales</taxon>
        <taxon>Streptosporangiaceae</taxon>
        <taxon>Spongiactinospora</taxon>
    </lineage>
</organism>
<accession>A0A366LV15</accession>
<dbReference type="Proteomes" id="UP000253303">
    <property type="component" value="Unassembled WGS sequence"/>
</dbReference>
<dbReference type="PROSITE" id="PS01081">
    <property type="entry name" value="HTH_TETR_1"/>
    <property type="match status" value="1"/>
</dbReference>
<dbReference type="InterPro" id="IPR009057">
    <property type="entry name" value="Homeodomain-like_sf"/>
</dbReference>
<evidence type="ECO:0000256" key="2">
    <source>
        <dbReference type="ARBA" id="ARBA00023125"/>
    </source>
</evidence>
<keyword evidence="7" id="KW-1185">Reference proteome</keyword>
<dbReference type="GO" id="GO:0000976">
    <property type="term" value="F:transcription cis-regulatory region binding"/>
    <property type="evidence" value="ECO:0007669"/>
    <property type="project" value="TreeGrafter"/>
</dbReference>
<evidence type="ECO:0000256" key="1">
    <source>
        <dbReference type="ARBA" id="ARBA00023015"/>
    </source>
</evidence>
<gene>
    <name evidence="6" type="ORF">DP939_24940</name>
</gene>
<comment type="caution">
    <text evidence="6">The sequence shown here is derived from an EMBL/GenBank/DDBJ whole genome shotgun (WGS) entry which is preliminary data.</text>
</comment>